<dbReference type="EMBL" id="CAFZ01000187">
    <property type="protein sequence ID" value="CCA72854.1"/>
    <property type="molecule type" value="Genomic_DNA"/>
</dbReference>
<feature type="region of interest" description="Disordered" evidence="1">
    <location>
        <begin position="66"/>
        <end position="90"/>
    </location>
</feature>
<reference evidence="2 3" key="1">
    <citation type="journal article" date="2011" name="PLoS Pathog.">
        <title>Endophytic Life Strategies Decoded by Genome and Transcriptome Analyses of the Mutualistic Root Symbiont Piriformospora indica.</title>
        <authorList>
            <person name="Zuccaro A."/>
            <person name="Lahrmann U."/>
            <person name="Guldener U."/>
            <person name="Langen G."/>
            <person name="Pfiffi S."/>
            <person name="Biedenkopf D."/>
            <person name="Wong P."/>
            <person name="Samans B."/>
            <person name="Grimm C."/>
            <person name="Basiewicz M."/>
            <person name="Murat C."/>
            <person name="Martin F."/>
            <person name="Kogel K.H."/>
        </authorList>
    </citation>
    <scope>NUCLEOTIDE SEQUENCE [LARGE SCALE GENOMIC DNA]</scope>
    <source>
        <strain evidence="2 3">DSM 11827</strain>
    </source>
</reference>
<evidence type="ECO:0000256" key="1">
    <source>
        <dbReference type="SAM" id="MobiDB-lite"/>
    </source>
</evidence>
<dbReference type="OMA" id="RQINRWA"/>
<dbReference type="InParanoid" id="G4TNF7"/>
<accession>G4TNF7</accession>
<comment type="caution">
    <text evidence="2">The sequence shown here is derived from an EMBL/GenBank/DDBJ whole genome shotgun (WGS) entry which is preliminary data.</text>
</comment>
<dbReference type="HOGENOM" id="CLU_046446_0_0_1"/>
<sequence>MYQQGYGQPMQQQGYGMQQQPQQQQWVHIDQHNNILKNFRLAHEQVESQRRQMEEQERVIASLRDRVNRLEGGPEDNIRPGGPKGGSSVDDFSIKASFQRFGDNAGANLERLINRWAVDTVRTPPATLNVLRDAVLKDIFGNAPPPDDTAATPAVVQALLRHAMSEAVSEGIVNCLIVTNSSEANVQLTRIHEHLFARDATVASVWRRQTYSAAVESCTPEMSILIMKETIPNLTKLVSIDGKTPPPTCTQILDNAYAFSRMLHGSKSTSGGTTDAFYRAFVPELGSVLHPRQIELIKRCLKSERGEQDRVGACVFPGLVKISRGQAEGGKDVEDTQVVVRRAQVLCQCALGYHSEQQQHQQTPSHASTPPLQYAQSTGSSMPYQQY</sequence>
<proteinExistence type="predicted"/>
<dbReference type="AlphaFoldDB" id="G4TNF7"/>
<protein>
    <submittedName>
        <fullName evidence="2">Uncharacterized protein</fullName>
    </submittedName>
</protein>
<dbReference type="Proteomes" id="UP000007148">
    <property type="component" value="Unassembled WGS sequence"/>
</dbReference>
<evidence type="ECO:0000313" key="3">
    <source>
        <dbReference type="Proteomes" id="UP000007148"/>
    </source>
</evidence>
<name>G4TNF7_SERID</name>
<gene>
    <name evidence="2" type="ORF">PIIN_06790</name>
</gene>
<dbReference type="STRING" id="1109443.G4TNF7"/>
<dbReference type="OrthoDB" id="2538017at2759"/>
<evidence type="ECO:0000313" key="2">
    <source>
        <dbReference type="EMBL" id="CCA72854.1"/>
    </source>
</evidence>
<feature type="region of interest" description="Disordered" evidence="1">
    <location>
        <begin position="358"/>
        <end position="387"/>
    </location>
</feature>
<feature type="region of interest" description="Disordered" evidence="1">
    <location>
        <begin position="1"/>
        <end position="24"/>
    </location>
</feature>
<organism evidence="2 3">
    <name type="scientific">Serendipita indica (strain DSM 11827)</name>
    <name type="common">Root endophyte fungus</name>
    <name type="synonym">Piriformospora indica</name>
    <dbReference type="NCBI Taxonomy" id="1109443"/>
    <lineage>
        <taxon>Eukaryota</taxon>
        <taxon>Fungi</taxon>
        <taxon>Dikarya</taxon>
        <taxon>Basidiomycota</taxon>
        <taxon>Agaricomycotina</taxon>
        <taxon>Agaricomycetes</taxon>
        <taxon>Sebacinales</taxon>
        <taxon>Serendipitaceae</taxon>
        <taxon>Serendipita</taxon>
    </lineage>
</organism>
<dbReference type="eggNOG" id="ENOG502SIER">
    <property type="taxonomic scope" value="Eukaryota"/>
</dbReference>
<keyword evidence="3" id="KW-1185">Reference proteome</keyword>